<proteinExistence type="predicted"/>
<evidence type="ECO:0000313" key="1">
    <source>
        <dbReference type="EMBL" id="RVX00289.1"/>
    </source>
</evidence>
<organism evidence="1 2">
    <name type="scientific">Vitis vinifera</name>
    <name type="common">Grape</name>
    <dbReference type="NCBI Taxonomy" id="29760"/>
    <lineage>
        <taxon>Eukaryota</taxon>
        <taxon>Viridiplantae</taxon>
        <taxon>Streptophyta</taxon>
        <taxon>Embryophyta</taxon>
        <taxon>Tracheophyta</taxon>
        <taxon>Spermatophyta</taxon>
        <taxon>Magnoliopsida</taxon>
        <taxon>eudicotyledons</taxon>
        <taxon>Gunneridae</taxon>
        <taxon>Pentapetalae</taxon>
        <taxon>rosids</taxon>
        <taxon>Vitales</taxon>
        <taxon>Vitaceae</taxon>
        <taxon>Viteae</taxon>
        <taxon>Vitis</taxon>
    </lineage>
</organism>
<evidence type="ECO:0000313" key="2">
    <source>
        <dbReference type="Proteomes" id="UP000288805"/>
    </source>
</evidence>
<evidence type="ECO:0008006" key="3">
    <source>
        <dbReference type="Google" id="ProtNLM"/>
    </source>
</evidence>
<reference evidence="1 2" key="1">
    <citation type="journal article" date="2018" name="PLoS Genet.">
        <title>Population sequencing reveals clonal diversity and ancestral inbreeding in the grapevine cultivar Chardonnay.</title>
        <authorList>
            <person name="Roach M.J."/>
            <person name="Johnson D.L."/>
            <person name="Bohlmann J."/>
            <person name="van Vuuren H.J."/>
            <person name="Jones S.J."/>
            <person name="Pretorius I.S."/>
            <person name="Schmidt S.A."/>
            <person name="Borneman A.R."/>
        </authorList>
    </citation>
    <scope>NUCLEOTIDE SEQUENCE [LARGE SCALE GENOMIC DNA]</scope>
    <source>
        <strain evidence="2">cv. Chardonnay</strain>
        <tissue evidence="1">Leaf</tissue>
    </source>
</reference>
<gene>
    <name evidence="1" type="ORF">CK203_024585</name>
</gene>
<dbReference type="EMBL" id="QGNW01000082">
    <property type="protein sequence ID" value="RVX00289.1"/>
    <property type="molecule type" value="Genomic_DNA"/>
</dbReference>
<dbReference type="Proteomes" id="UP000288805">
    <property type="component" value="Unassembled WGS sequence"/>
</dbReference>
<accession>A0A438IU67</accession>
<comment type="caution">
    <text evidence="1">The sequence shown here is derived from an EMBL/GenBank/DDBJ whole genome shotgun (WGS) entry which is preliminary data.</text>
</comment>
<dbReference type="AlphaFoldDB" id="A0A438IU67"/>
<name>A0A438IU67_VITVI</name>
<sequence length="521" mass="58473">MDSKSFEISADVFGEKLKGIIMERSRGFTSWIRFGSLSLCCLLEGVEACCRGESTKRFVKSWEDGGRKFKLVRRANEADRFLWCSVVDMEAKKYYLVFPKEKGILEGWALLAEKLCSLRVLICNEPRRVFDFFRTESRVGASKGKPENSYVDAVKSRARRLGKAAWLQLGEKNGLSGRELLNRCLVRKWGESLVSAPNLSALGSWGRSHWNLKGRVKFARLGDPFILIEFENKAEDAKVGCSQNCEQVKKAWLTLLVLLFNCGGRCNQGCWKLLWGFKNGMGKEHEVRDDGESGSRADCNVEQVQTHWQSTKVVVTCKVGEACCRKDREAATFDFVSTRGADNEAVLELDVERRPNWLEEGQTNNASKDPLEVDRPMTESLKDPTLVGRSSVKALKGVKGLKRGCASEAVKVAGLGPLKVILVDGKEAEVSGLSGKAHKAVEEVIKDVSKRAIQEIVEERDEAGGSSWYSSCLAKFSRCLGMPTESFEWKILILLKMMKDQKRKLNGRKMKNWRRQSLKGS</sequence>
<protein>
    <recommendedName>
        <fullName evidence="3">DUF4283 domain-containing protein</fullName>
    </recommendedName>
</protein>